<evidence type="ECO:0000256" key="1">
    <source>
        <dbReference type="SAM" id="Phobius"/>
    </source>
</evidence>
<evidence type="ECO:0000259" key="2">
    <source>
        <dbReference type="PROSITE" id="PS50883"/>
    </source>
</evidence>
<accession>A0ABX8WFZ6</accession>
<evidence type="ECO:0000313" key="5">
    <source>
        <dbReference type="Proteomes" id="UP000825799"/>
    </source>
</evidence>
<keyword evidence="5" id="KW-1185">Reference proteome</keyword>
<dbReference type="Pfam" id="PF05228">
    <property type="entry name" value="CHASE4"/>
    <property type="match status" value="1"/>
</dbReference>
<dbReference type="InterPro" id="IPR001633">
    <property type="entry name" value="EAL_dom"/>
</dbReference>
<proteinExistence type="predicted"/>
<dbReference type="CDD" id="cd01948">
    <property type="entry name" value="EAL"/>
    <property type="match status" value="1"/>
</dbReference>
<dbReference type="PROSITE" id="PS50887">
    <property type="entry name" value="GGDEF"/>
    <property type="match status" value="1"/>
</dbReference>
<dbReference type="SUPFAM" id="SSF55073">
    <property type="entry name" value="Nucleotide cyclase"/>
    <property type="match status" value="1"/>
</dbReference>
<evidence type="ECO:0000313" key="4">
    <source>
        <dbReference type="EMBL" id="QYO75652.1"/>
    </source>
</evidence>
<dbReference type="RefSeq" id="WP_220304147.1">
    <property type="nucleotide sequence ID" value="NZ_CP080590.1"/>
</dbReference>
<dbReference type="PANTHER" id="PTHR44757">
    <property type="entry name" value="DIGUANYLATE CYCLASE DGCP"/>
    <property type="match status" value="1"/>
</dbReference>
<dbReference type="InterPro" id="IPR043128">
    <property type="entry name" value="Rev_trsase/Diguanyl_cyclase"/>
</dbReference>
<dbReference type="SMART" id="SM00267">
    <property type="entry name" value="GGDEF"/>
    <property type="match status" value="1"/>
</dbReference>
<keyword evidence="1" id="KW-0472">Membrane</keyword>
<keyword evidence="1" id="KW-0812">Transmembrane</keyword>
<dbReference type="PANTHER" id="PTHR44757:SF2">
    <property type="entry name" value="BIOFILM ARCHITECTURE MAINTENANCE PROTEIN MBAA"/>
    <property type="match status" value="1"/>
</dbReference>
<dbReference type="NCBIfam" id="TIGR00254">
    <property type="entry name" value="GGDEF"/>
    <property type="match status" value="1"/>
</dbReference>
<reference evidence="4 5" key="1">
    <citation type="submission" date="2021-08" db="EMBL/GenBank/DDBJ databases">
        <title>Devosia salina sp. nov., isolated from the South China Sea sediment.</title>
        <authorList>
            <person name="Zhou Z."/>
        </authorList>
    </citation>
    <scope>NUCLEOTIDE SEQUENCE [LARGE SCALE GENOMIC DNA]</scope>
    <source>
        <strain evidence="4 5">SCS-3</strain>
    </source>
</reference>
<dbReference type="Pfam" id="PF00990">
    <property type="entry name" value="GGDEF"/>
    <property type="match status" value="1"/>
</dbReference>
<feature type="transmembrane region" description="Helical" evidence="1">
    <location>
        <begin position="12"/>
        <end position="33"/>
    </location>
</feature>
<dbReference type="InterPro" id="IPR029787">
    <property type="entry name" value="Nucleotide_cyclase"/>
</dbReference>
<gene>
    <name evidence="4" type="ORF">K1X15_13535</name>
</gene>
<dbReference type="Gene3D" id="3.30.70.270">
    <property type="match status" value="1"/>
</dbReference>
<evidence type="ECO:0000259" key="3">
    <source>
        <dbReference type="PROSITE" id="PS50887"/>
    </source>
</evidence>
<dbReference type="InterPro" id="IPR035919">
    <property type="entry name" value="EAL_sf"/>
</dbReference>
<protein>
    <submittedName>
        <fullName evidence="4">EAL domain-containing protein</fullName>
    </submittedName>
</protein>
<dbReference type="Pfam" id="PF00563">
    <property type="entry name" value="EAL"/>
    <property type="match status" value="1"/>
</dbReference>
<dbReference type="EMBL" id="CP080590">
    <property type="protein sequence ID" value="QYO75652.1"/>
    <property type="molecule type" value="Genomic_DNA"/>
</dbReference>
<dbReference type="InterPro" id="IPR007892">
    <property type="entry name" value="CHASE4"/>
</dbReference>
<name>A0ABX8WFZ6_9HYPH</name>
<dbReference type="SUPFAM" id="SSF141868">
    <property type="entry name" value="EAL domain-like"/>
    <property type="match status" value="1"/>
</dbReference>
<dbReference type="InterPro" id="IPR000160">
    <property type="entry name" value="GGDEF_dom"/>
</dbReference>
<organism evidence="4 5">
    <name type="scientific">Devosia salina</name>
    <dbReference type="NCBI Taxonomy" id="2860336"/>
    <lineage>
        <taxon>Bacteria</taxon>
        <taxon>Pseudomonadati</taxon>
        <taxon>Pseudomonadota</taxon>
        <taxon>Alphaproteobacteria</taxon>
        <taxon>Hyphomicrobiales</taxon>
        <taxon>Devosiaceae</taxon>
        <taxon>Devosia</taxon>
    </lineage>
</organism>
<dbReference type="Gene3D" id="3.20.20.450">
    <property type="entry name" value="EAL domain"/>
    <property type="match status" value="1"/>
</dbReference>
<feature type="domain" description="EAL" evidence="2">
    <location>
        <begin position="477"/>
        <end position="727"/>
    </location>
</feature>
<dbReference type="PROSITE" id="PS50883">
    <property type="entry name" value="EAL"/>
    <property type="match status" value="1"/>
</dbReference>
<dbReference type="SMART" id="SM00052">
    <property type="entry name" value="EAL"/>
    <property type="match status" value="1"/>
</dbReference>
<feature type="transmembrane region" description="Helical" evidence="1">
    <location>
        <begin position="266"/>
        <end position="284"/>
    </location>
</feature>
<sequence length="731" mass="80716">MTFLDLIHRFRNLSVLIFAMGLLLVAGLGWWAANRIDDGALQRQIRSINRGLTELEVRVPFEQDTSAVWNEAVVNLRAGNQDWIADNLAEWVSSYFGHDRVHLLDPRNEPMRSVSLGELRPIGVYDADRAVVEPMVMRLRAEMAMVSAGQSDSTDAIVGLGSVERARLADGEVGIVSIRPVVPDDSEELAQRPGEEFLHVSVKLIDASVSAAIAEQYGIADLNFASQRAQEAGRAHTPVLASDGETLGYFSWEPFRPATQLMRETAPVLGATLIIVLFMFALLLRHLDKTSARLRLSEAEANYLAFHDQLARIPNRFLFEDRLNRAIANRKRSGARLALLSIDLDRFKYVNDTLGHPVGDELIRQVGSRLTDLVSEVDTVARIGGDEFAVLQVAVEKSDDAVGLGQRIVDEMERPFDLLDHEVRTGCSVGIAYSEDVNQDPDDLIRQADIALYEAKANGRGRLQVFAGELDNAVRDRRALEQDLREALNGGTGLTLAYQPIYDTVTGSILGAEALVRWEHTSRGRLSPDKFIGLAEERGLINQLGLWVLRTAGTYALTSDIPWVAVNVSPVQFRDDRFAQHVFAMLEEIGLPPQRLEIEITEGLLLQNSPGIQQTLRTLRAGGIRIALDDFGTGYSSISYLRTYGVDKLKIDQSFVAQLGRDTEVDSIVRAIIDLAKAMNMTVTAEGVETVGQRGLLEKLGCGQLQGYLLSRPMPAEALTDLLRDATRQSA</sequence>
<keyword evidence="1" id="KW-1133">Transmembrane helix</keyword>
<dbReference type="Proteomes" id="UP000825799">
    <property type="component" value="Chromosome"/>
</dbReference>
<dbReference type="InterPro" id="IPR052155">
    <property type="entry name" value="Biofilm_reg_signaling"/>
</dbReference>
<feature type="domain" description="GGDEF" evidence="3">
    <location>
        <begin position="335"/>
        <end position="468"/>
    </location>
</feature>
<dbReference type="CDD" id="cd01949">
    <property type="entry name" value="GGDEF"/>
    <property type="match status" value="1"/>
</dbReference>